<keyword evidence="2" id="KW-1185">Reference proteome</keyword>
<dbReference type="Proteomes" id="UP001597024">
    <property type="component" value="Unassembled WGS sequence"/>
</dbReference>
<evidence type="ECO:0000313" key="2">
    <source>
        <dbReference type="Proteomes" id="UP001597024"/>
    </source>
</evidence>
<evidence type="ECO:0000313" key="1">
    <source>
        <dbReference type="EMBL" id="MFD0890535.1"/>
    </source>
</evidence>
<organism evidence="1 2">
    <name type="scientific">Streptosporangium algeriense</name>
    <dbReference type="NCBI Taxonomy" id="1682748"/>
    <lineage>
        <taxon>Bacteria</taxon>
        <taxon>Bacillati</taxon>
        <taxon>Actinomycetota</taxon>
        <taxon>Actinomycetes</taxon>
        <taxon>Streptosporangiales</taxon>
        <taxon>Streptosporangiaceae</taxon>
        <taxon>Streptosporangium</taxon>
    </lineage>
</organism>
<name>A0ABW3E347_9ACTN</name>
<proteinExistence type="predicted"/>
<sequence>GAREGVFCDRETFGVDRLVPTGADPRRWIAELPVAAGARTDLLTLHLDPPDWLPGLTPEDKQRRLAHLTYSGFLGEVCGVHPDVLRFVRTMPSDEWGYGADAFGAIDAWGCGYPGFQGLGLDRSKPSVYNSPSVIRHWEAPGEVLLFPEGNQALVRMMVGRMVPGFATSVEPERVTTARFDYDRLDLPGNRVRVRLSSPVVSVANDGDPATAATATVGYFDGDRVRTVRATGVIMACWNMMIPYLVAGLPPEQERALRAAVKVPMLYATVQLRDWRAWRAAGVSRVRFTGAYWSVAELA</sequence>
<feature type="non-terminal residue" evidence="1">
    <location>
        <position position="299"/>
    </location>
</feature>
<reference evidence="2" key="1">
    <citation type="journal article" date="2019" name="Int. J. Syst. Evol. Microbiol.">
        <title>The Global Catalogue of Microorganisms (GCM) 10K type strain sequencing project: providing services to taxonomists for standard genome sequencing and annotation.</title>
        <authorList>
            <consortium name="The Broad Institute Genomics Platform"/>
            <consortium name="The Broad Institute Genome Sequencing Center for Infectious Disease"/>
            <person name="Wu L."/>
            <person name="Ma J."/>
        </authorList>
    </citation>
    <scope>NUCLEOTIDE SEQUENCE [LARGE SCALE GENOMIC DNA]</scope>
    <source>
        <strain evidence="2">CCUG 62974</strain>
    </source>
</reference>
<gene>
    <name evidence="1" type="ORF">ACFQ08_38835</name>
</gene>
<accession>A0ABW3E347</accession>
<protein>
    <submittedName>
        <fullName evidence="1">Uncharacterized protein</fullName>
    </submittedName>
</protein>
<comment type="caution">
    <text evidence="1">The sequence shown here is derived from an EMBL/GenBank/DDBJ whole genome shotgun (WGS) entry which is preliminary data.</text>
</comment>
<dbReference type="EMBL" id="JBHTHX010002502">
    <property type="protein sequence ID" value="MFD0890535.1"/>
    <property type="molecule type" value="Genomic_DNA"/>
</dbReference>
<feature type="non-terminal residue" evidence="1">
    <location>
        <position position="1"/>
    </location>
</feature>